<proteinExistence type="predicted"/>
<keyword evidence="3" id="KW-1185">Reference proteome</keyword>
<gene>
    <name evidence="2" type="ORF">O0I10_004181</name>
</gene>
<protein>
    <submittedName>
        <fullName evidence="2">Uncharacterized protein</fullName>
    </submittedName>
</protein>
<reference evidence="2 3" key="1">
    <citation type="submission" date="2023-03" db="EMBL/GenBank/DDBJ databases">
        <title>Genome sequence of Lichtheimia ornata CBS 291.66.</title>
        <authorList>
            <person name="Mohabir J.T."/>
            <person name="Shea T.P."/>
            <person name="Kurbessoian T."/>
            <person name="Berby B."/>
            <person name="Fontaine J."/>
            <person name="Livny J."/>
            <person name="Gnirke A."/>
            <person name="Stajich J.E."/>
            <person name="Cuomo C.A."/>
        </authorList>
    </citation>
    <scope>NUCLEOTIDE SEQUENCE [LARGE SCALE GENOMIC DNA]</scope>
    <source>
        <strain evidence="2">CBS 291.66</strain>
    </source>
</reference>
<dbReference type="AlphaFoldDB" id="A0AAD7V7Y0"/>
<dbReference type="RefSeq" id="XP_058344868.1">
    <property type="nucleotide sequence ID" value="XM_058484243.1"/>
</dbReference>
<evidence type="ECO:0000313" key="2">
    <source>
        <dbReference type="EMBL" id="KAJ8659955.1"/>
    </source>
</evidence>
<evidence type="ECO:0000256" key="1">
    <source>
        <dbReference type="SAM" id="MobiDB-lite"/>
    </source>
</evidence>
<feature type="region of interest" description="Disordered" evidence="1">
    <location>
        <begin position="211"/>
        <end position="252"/>
    </location>
</feature>
<dbReference type="Proteomes" id="UP001234581">
    <property type="component" value="Unassembled WGS sequence"/>
</dbReference>
<evidence type="ECO:0000313" key="3">
    <source>
        <dbReference type="Proteomes" id="UP001234581"/>
    </source>
</evidence>
<feature type="compositionally biased region" description="Low complexity" evidence="1">
    <location>
        <begin position="236"/>
        <end position="245"/>
    </location>
</feature>
<organism evidence="2 3">
    <name type="scientific">Lichtheimia ornata</name>
    <dbReference type="NCBI Taxonomy" id="688661"/>
    <lineage>
        <taxon>Eukaryota</taxon>
        <taxon>Fungi</taxon>
        <taxon>Fungi incertae sedis</taxon>
        <taxon>Mucoromycota</taxon>
        <taxon>Mucoromycotina</taxon>
        <taxon>Mucoromycetes</taxon>
        <taxon>Mucorales</taxon>
        <taxon>Lichtheimiaceae</taxon>
        <taxon>Lichtheimia</taxon>
    </lineage>
</organism>
<dbReference type="EMBL" id="JARTCD010000015">
    <property type="protein sequence ID" value="KAJ8659955.1"/>
    <property type="molecule type" value="Genomic_DNA"/>
</dbReference>
<dbReference type="GeneID" id="83211594"/>
<accession>A0AAD7V7Y0</accession>
<comment type="caution">
    <text evidence="2">The sequence shown here is derived from an EMBL/GenBank/DDBJ whole genome shotgun (WGS) entry which is preliminary data.</text>
</comment>
<sequence>MNTISYPGGLKAYTELACMKARLIPMRFVEQCAVLQYRSSWLLHQLPSLIEKELGSDIANKIDCTRLYDQTKHDVIFHIHFETRDACLSAVKKIRKRQLSKDRREQPSFKLYPMFTSKKRYTLLNLKLTLDSPTNAMKEINQAVASTKRRCIDIILGTDDVFKKYNATASIVLQGEGIIDVTLYGKQYTLEPVIRGYLYCERCKFLNDHDTDECPHQPEDEEQPQDEKQGEEFENIDNNSSDNNSTQETIQK</sequence>
<name>A0AAD7V7Y0_9FUNG</name>